<dbReference type="EMBL" id="JBFOLK010000008">
    <property type="protein sequence ID" value="KAL2492132.1"/>
    <property type="molecule type" value="Genomic_DNA"/>
</dbReference>
<dbReference type="AlphaFoldDB" id="A0ABD1RUM6"/>
<protein>
    <submittedName>
        <fullName evidence="3">Uncharacterized protein</fullName>
    </submittedName>
</protein>
<keyword evidence="1" id="KW-0175">Coiled coil</keyword>
<evidence type="ECO:0000313" key="3">
    <source>
        <dbReference type="EMBL" id="KAL2492132.1"/>
    </source>
</evidence>
<evidence type="ECO:0000256" key="2">
    <source>
        <dbReference type="SAM" id="MobiDB-lite"/>
    </source>
</evidence>
<evidence type="ECO:0000256" key="1">
    <source>
        <dbReference type="SAM" id="Coils"/>
    </source>
</evidence>
<keyword evidence="4" id="KW-1185">Reference proteome</keyword>
<name>A0ABD1RUM6_9LAMI</name>
<comment type="caution">
    <text evidence="3">The sequence shown here is derived from an EMBL/GenBank/DDBJ whole genome shotgun (WGS) entry which is preliminary data.</text>
</comment>
<dbReference type="Proteomes" id="UP001604336">
    <property type="component" value="Unassembled WGS sequence"/>
</dbReference>
<evidence type="ECO:0000313" key="4">
    <source>
        <dbReference type="Proteomes" id="UP001604336"/>
    </source>
</evidence>
<feature type="compositionally biased region" description="Basic and acidic residues" evidence="2">
    <location>
        <begin position="15"/>
        <end position="24"/>
    </location>
</feature>
<accession>A0ABD1RUM6</accession>
<proteinExistence type="predicted"/>
<feature type="region of interest" description="Disordered" evidence="2">
    <location>
        <begin position="1"/>
        <end position="26"/>
    </location>
</feature>
<organism evidence="3 4">
    <name type="scientific">Abeliophyllum distichum</name>
    <dbReference type="NCBI Taxonomy" id="126358"/>
    <lineage>
        <taxon>Eukaryota</taxon>
        <taxon>Viridiplantae</taxon>
        <taxon>Streptophyta</taxon>
        <taxon>Embryophyta</taxon>
        <taxon>Tracheophyta</taxon>
        <taxon>Spermatophyta</taxon>
        <taxon>Magnoliopsida</taxon>
        <taxon>eudicotyledons</taxon>
        <taxon>Gunneridae</taxon>
        <taxon>Pentapetalae</taxon>
        <taxon>asterids</taxon>
        <taxon>lamiids</taxon>
        <taxon>Lamiales</taxon>
        <taxon>Oleaceae</taxon>
        <taxon>Forsythieae</taxon>
        <taxon>Abeliophyllum</taxon>
    </lineage>
</organism>
<feature type="coiled-coil region" evidence="1">
    <location>
        <begin position="110"/>
        <end position="137"/>
    </location>
</feature>
<sequence>MVDPVSGGPGVGPFDSRKKFRELIEPPGSSISDDTLKNVPFFPSMGAHAVKKYFTPKWEEFTSYRELEDVLEAGLTATVRTTSLQLKVLGKFQTRMQEHQQALEGLQPAVDSMRMAYEQLQANLRESDSNVLQLTKQLDNANAVRKVAAEALEATNIEKRCLQSEYESREMEAQLL</sequence>
<reference evidence="4" key="1">
    <citation type="submission" date="2024-07" db="EMBL/GenBank/DDBJ databases">
        <title>Two chromosome-level genome assemblies of Korean endemic species Abeliophyllum distichum and Forsythia ovata (Oleaceae).</title>
        <authorList>
            <person name="Jang H."/>
        </authorList>
    </citation>
    <scope>NUCLEOTIDE SEQUENCE [LARGE SCALE GENOMIC DNA]</scope>
</reference>
<gene>
    <name evidence="3" type="ORF">Adt_27760</name>
</gene>